<evidence type="ECO:0000313" key="2">
    <source>
        <dbReference type="Proteomes" id="UP000199527"/>
    </source>
</evidence>
<dbReference type="Proteomes" id="UP000199527">
    <property type="component" value="Unassembled WGS sequence"/>
</dbReference>
<proteinExistence type="predicted"/>
<organism evidence="1 2">
    <name type="scientific">Ferrimonas sediminum</name>
    <dbReference type="NCBI Taxonomy" id="718193"/>
    <lineage>
        <taxon>Bacteria</taxon>
        <taxon>Pseudomonadati</taxon>
        <taxon>Pseudomonadota</taxon>
        <taxon>Gammaproteobacteria</taxon>
        <taxon>Alteromonadales</taxon>
        <taxon>Ferrimonadaceae</taxon>
        <taxon>Ferrimonas</taxon>
    </lineage>
</organism>
<accession>A0A1G8LS39</accession>
<gene>
    <name evidence="1" type="ORF">SAMN04488540_102152</name>
</gene>
<reference evidence="2" key="1">
    <citation type="submission" date="2016-10" db="EMBL/GenBank/DDBJ databases">
        <authorList>
            <person name="Varghese N."/>
            <person name="Submissions S."/>
        </authorList>
    </citation>
    <scope>NUCLEOTIDE SEQUENCE [LARGE SCALE GENOMIC DNA]</scope>
    <source>
        <strain evidence="2">DSM 23317</strain>
    </source>
</reference>
<dbReference type="EMBL" id="FNEM01000002">
    <property type="protein sequence ID" value="SDI58435.1"/>
    <property type="molecule type" value="Genomic_DNA"/>
</dbReference>
<evidence type="ECO:0000313" key="1">
    <source>
        <dbReference type="EMBL" id="SDI58435.1"/>
    </source>
</evidence>
<keyword evidence="2" id="KW-1185">Reference proteome</keyword>
<protein>
    <submittedName>
        <fullName evidence="1">Uncharacterized protein</fullName>
    </submittedName>
</protein>
<sequence>MLTSLAIHQPDMNRRIKMTISEIHVTLTRAESYPNRAYTATKITKEKIDCCD</sequence>
<name>A0A1G8LS39_9GAMM</name>
<dbReference type="AlphaFoldDB" id="A0A1G8LS39"/>